<evidence type="ECO:0000256" key="6">
    <source>
        <dbReference type="SAM" id="Phobius"/>
    </source>
</evidence>
<comment type="caution">
    <text evidence="7">The sequence shown here is derived from an EMBL/GenBank/DDBJ whole genome shotgun (WGS) entry which is preliminary data.</text>
</comment>
<feature type="transmembrane region" description="Helical" evidence="6">
    <location>
        <begin position="6"/>
        <end position="26"/>
    </location>
</feature>
<evidence type="ECO:0000256" key="5">
    <source>
        <dbReference type="ARBA" id="ARBA00023136"/>
    </source>
</evidence>
<keyword evidence="3 6" id="KW-0812">Transmembrane</keyword>
<keyword evidence="5 6" id="KW-0472">Membrane</keyword>
<dbReference type="PANTHER" id="PTHR34478">
    <property type="entry name" value="PROTEIN LEMA"/>
    <property type="match status" value="1"/>
</dbReference>
<dbReference type="AlphaFoldDB" id="A0A2H0YU47"/>
<sequence>MDTLPWIIVIIVAFIVFWLIATYNGLIRLKNRTEEAWSDIDVQLKRRYDLIPNLVETVKGYAKHERELFEKVTQARTRAMEAKNPKEQGEAENMLTGTLKTLFAVAENYPDLKANQNFAKLQDELSDTENKIQASRRFYNGNVRDFNIKLQVFPTNMIAKTLGFKEREFFEVGEEKEREKVEVKF</sequence>
<gene>
    <name evidence="7" type="ORF">COT24_05680</name>
</gene>
<dbReference type="SUPFAM" id="SSF140478">
    <property type="entry name" value="LemA-like"/>
    <property type="match status" value="1"/>
</dbReference>
<keyword evidence="4 6" id="KW-1133">Transmembrane helix</keyword>
<dbReference type="Proteomes" id="UP000231542">
    <property type="component" value="Unassembled WGS sequence"/>
</dbReference>
<accession>A0A2H0YU47</accession>
<dbReference type="Pfam" id="PF04011">
    <property type="entry name" value="LemA"/>
    <property type="match status" value="1"/>
</dbReference>
<dbReference type="InterPro" id="IPR023353">
    <property type="entry name" value="LemA-like_dom_sf"/>
</dbReference>
<comment type="similarity">
    <text evidence="2">Belongs to the LemA family.</text>
</comment>
<dbReference type="GO" id="GO:0016020">
    <property type="term" value="C:membrane"/>
    <property type="evidence" value="ECO:0007669"/>
    <property type="project" value="UniProtKB-SubCell"/>
</dbReference>
<name>A0A2H0YU47_9BACT</name>
<evidence type="ECO:0000256" key="4">
    <source>
        <dbReference type="ARBA" id="ARBA00022989"/>
    </source>
</evidence>
<dbReference type="EMBL" id="PEXU01000062">
    <property type="protein sequence ID" value="PIS42018.1"/>
    <property type="molecule type" value="Genomic_DNA"/>
</dbReference>
<dbReference type="PANTHER" id="PTHR34478:SF2">
    <property type="entry name" value="MEMBRANE PROTEIN"/>
    <property type="match status" value="1"/>
</dbReference>
<evidence type="ECO:0000256" key="3">
    <source>
        <dbReference type="ARBA" id="ARBA00022692"/>
    </source>
</evidence>
<protein>
    <recommendedName>
        <fullName evidence="9">LemA family protein</fullName>
    </recommendedName>
</protein>
<evidence type="ECO:0008006" key="9">
    <source>
        <dbReference type="Google" id="ProtNLM"/>
    </source>
</evidence>
<evidence type="ECO:0000256" key="2">
    <source>
        <dbReference type="ARBA" id="ARBA00008854"/>
    </source>
</evidence>
<dbReference type="Gene3D" id="1.20.1440.20">
    <property type="entry name" value="LemA-like domain"/>
    <property type="match status" value="1"/>
</dbReference>
<dbReference type="InterPro" id="IPR007156">
    <property type="entry name" value="MamQ_LemA"/>
</dbReference>
<reference evidence="7 8" key="1">
    <citation type="submission" date="2017-09" db="EMBL/GenBank/DDBJ databases">
        <title>Depth-based differentiation of microbial function through sediment-hosted aquifers and enrichment of novel symbionts in the deep terrestrial subsurface.</title>
        <authorList>
            <person name="Probst A.J."/>
            <person name="Ladd B."/>
            <person name="Jarett J.K."/>
            <person name="Geller-Mcgrath D.E."/>
            <person name="Sieber C.M."/>
            <person name="Emerson J.B."/>
            <person name="Anantharaman K."/>
            <person name="Thomas B.C."/>
            <person name="Malmstrom R."/>
            <person name="Stieglmeier M."/>
            <person name="Klingl A."/>
            <person name="Woyke T."/>
            <person name="Ryan C.M."/>
            <person name="Banfield J.F."/>
        </authorList>
    </citation>
    <scope>NUCLEOTIDE SEQUENCE [LARGE SCALE GENOMIC DNA]</scope>
    <source>
        <strain evidence="7">CG08_land_8_20_14_0_20_40_16</strain>
    </source>
</reference>
<evidence type="ECO:0000313" key="8">
    <source>
        <dbReference type="Proteomes" id="UP000231542"/>
    </source>
</evidence>
<proteinExistence type="inferred from homology"/>
<comment type="subcellular location">
    <subcellularLocation>
        <location evidence="1">Membrane</location>
        <topology evidence="1">Single-pass membrane protein</topology>
    </subcellularLocation>
</comment>
<evidence type="ECO:0000256" key="1">
    <source>
        <dbReference type="ARBA" id="ARBA00004167"/>
    </source>
</evidence>
<organism evidence="7 8">
    <name type="scientific">Candidatus Kerfeldbacteria bacterium CG08_land_8_20_14_0_20_40_16</name>
    <dbReference type="NCBI Taxonomy" id="2014244"/>
    <lineage>
        <taxon>Bacteria</taxon>
        <taxon>Candidatus Kerfeldiibacteriota</taxon>
    </lineage>
</organism>
<evidence type="ECO:0000313" key="7">
    <source>
        <dbReference type="EMBL" id="PIS42018.1"/>
    </source>
</evidence>